<dbReference type="AlphaFoldDB" id="A0A1I4Y1L4"/>
<dbReference type="OrthoDB" id="3280828at2"/>
<keyword evidence="2" id="KW-0167">Capsid protein</keyword>
<keyword evidence="2" id="KW-0946">Virion</keyword>
<feature type="region of interest" description="Disordered" evidence="1">
    <location>
        <begin position="416"/>
        <end position="452"/>
    </location>
</feature>
<accession>A0A1I4Y1L4</accession>
<reference evidence="2 3" key="1">
    <citation type="submission" date="2016-10" db="EMBL/GenBank/DDBJ databases">
        <authorList>
            <person name="de Groot N.N."/>
        </authorList>
    </citation>
    <scope>NUCLEOTIDE SEQUENCE [LARGE SCALE GENOMIC DNA]</scope>
    <source>
        <strain evidence="2 3">CGMCC 4.1877</strain>
    </source>
</reference>
<dbReference type="Pfam" id="PF08757">
    <property type="entry name" value="CotH"/>
    <property type="match status" value="1"/>
</dbReference>
<proteinExistence type="predicted"/>
<dbReference type="PANTHER" id="PTHR40050">
    <property type="entry name" value="INNER SPORE COAT PROTEIN H"/>
    <property type="match status" value="1"/>
</dbReference>
<dbReference type="InterPro" id="IPR014867">
    <property type="entry name" value="Spore_coat_CotH_CotH2/3/7"/>
</dbReference>
<name>A0A1I4Y1L4_PSUAM</name>
<evidence type="ECO:0000313" key="2">
    <source>
        <dbReference type="EMBL" id="SFN31380.1"/>
    </source>
</evidence>
<gene>
    <name evidence="2" type="ORF">SAMN05216207_101295</name>
</gene>
<dbReference type="Proteomes" id="UP000199614">
    <property type="component" value="Unassembled WGS sequence"/>
</dbReference>
<evidence type="ECO:0000256" key="1">
    <source>
        <dbReference type="SAM" id="MobiDB-lite"/>
    </source>
</evidence>
<evidence type="ECO:0000313" key="3">
    <source>
        <dbReference type="Proteomes" id="UP000199614"/>
    </source>
</evidence>
<feature type="region of interest" description="Disordered" evidence="1">
    <location>
        <begin position="130"/>
        <end position="189"/>
    </location>
</feature>
<keyword evidence="3" id="KW-1185">Reference proteome</keyword>
<dbReference type="EMBL" id="FOUY01000012">
    <property type="protein sequence ID" value="SFN31380.1"/>
    <property type="molecule type" value="Genomic_DNA"/>
</dbReference>
<feature type="compositionally biased region" description="Gly residues" evidence="1">
    <location>
        <begin position="169"/>
        <end position="184"/>
    </location>
</feature>
<dbReference type="PANTHER" id="PTHR40050:SF1">
    <property type="entry name" value="INNER SPORE COAT PROTEIN H"/>
    <property type="match status" value="1"/>
</dbReference>
<dbReference type="RefSeq" id="WP_093342771.1">
    <property type="nucleotide sequence ID" value="NZ_FOUY01000012.1"/>
</dbReference>
<organism evidence="2 3">
    <name type="scientific">Pseudonocardia ammonioxydans</name>
    <dbReference type="NCBI Taxonomy" id="260086"/>
    <lineage>
        <taxon>Bacteria</taxon>
        <taxon>Bacillati</taxon>
        <taxon>Actinomycetota</taxon>
        <taxon>Actinomycetes</taxon>
        <taxon>Pseudonocardiales</taxon>
        <taxon>Pseudonocardiaceae</taxon>
        <taxon>Pseudonocardia</taxon>
    </lineage>
</organism>
<sequence length="539" mass="57386">MQADRKHAAGPRRRWWHRIPVRARHHWRPVALFAAFLALTLGVFGSSRVVPYVTGDDRYEAPAVTEDIAGNADLFDTSVAHSVQLTFREDDYRRILTAWYDEGEKEHLQADVVIDGARIDDVGVRLKGNSTLMSLQDPDADPGERRRGPGGMRPLEGRELPEGVPPPGQGGGDGPAGPPGGGIGSVTLSADEPENLPYLISFDEFAEGRLFQGRSEIAVRPSSGSSTVALNESVALAMVDRTGQTGQAHTYAALTVNDRPATARLIVEHPDESYAEARFAGDGVLYKSRASSSFTDQGDDPTAYEDDVEQINRIGSQDLQPVIDLIQWVQRATDEEFAAELGDHLDVGSFARYLATQNLLLNVDDMAGPGKNYYLRYDLGTERFEVIAWDLNLAASGDPTTGPHDEVSMAALFGGRGPGGGAPPEGAAVPEDGAAAAPPGGGPGPGGPGGMLQGHLLKDRFLATPAFTAAYDEAYRELHQQIYGSGAAVAALDRAVAAATGAAAEEDRATILREADDLRALLDRRAEAVAADPLLHPAS</sequence>
<protein>
    <submittedName>
        <fullName evidence="2">Spore coat protein CotH</fullName>
    </submittedName>
</protein>
<feature type="compositionally biased region" description="Low complexity" evidence="1">
    <location>
        <begin position="424"/>
        <end position="438"/>
    </location>
</feature>
<dbReference type="STRING" id="260086.SAMN05216207_101295"/>